<reference evidence="1 2" key="1">
    <citation type="submission" date="2018-05" db="EMBL/GenBank/DDBJ databases">
        <title>Genomic Encyclopedia of Type Strains, Phase III (KMG-III): the genomes of soil and plant-associated and newly described type strains.</title>
        <authorList>
            <person name="Whitman W."/>
        </authorList>
    </citation>
    <scope>NUCLEOTIDE SEQUENCE [LARGE SCALE GENOMIC DNA]</scope>
    <source>
        <strain evidence="1 2">CECT 5696</strain>
    </source>
</reference>
<evidence type="ECO:0000313" key="1">
    <source>
        <dbReference type="EMBL" id="PWW01142.1"/>
    </source>
</evidence>
<dbReference type="Pfam" id="PF08819">
    <property type="entry name" value="DUF1802"/>
    <property type="match status" value="1"/>
</dbReference>
<proteinExistence type="predicted"/>
<dbReference type="InterPro" id="IPR014923">
    <property type="entry name" value="DUF1802"/>
</dbReference>
<evidence type="ECO:0008006" key="3">
    <source>
        <dbReference type="Google" id="ProtNLM"/>
    </source>
</evidence>
<dbReference type="RefSeq" id="WP_110044642.1">
    <property type="nucleotide sequence ID" value="NZ_CP054613.1"/>
</dbReference>
<gene>
    <name evidence="1" type="ORF">DFQ01_11032</name>
</gene>
<comment type="caution">
    <text evidence="1">The sequence shown here is derived from an EMBL/GenBank/DDBJ whole genome shotgun (WGS) entry which is preliminary data.</text>
</comment>
<name>A0A2V2YSE5_9BACL</name>
<dbReference type="OrthoDB" id="9808776at2"/>
<organism evidence="1 2">
    <name type="scientific">Paenibacillus cellulosilyticus</name>
    <dbReference type="NCBI Taxonomy" id="375489"/>
    <lineage>
        <taxon>Bacteria</taxon>
        <taxon>Bacillati</taxon>
        <taxon>Bacillota</taxon>
        <taxon>Bacilli</taxon>
        <taxon>Bacillales</taxon>
        <taxon>Paenibacillaceae</taxon>
        <taxon>Paenibacillus</taxon>
    </lineage>
</organism>
<dbReference type="AlphaFoldDB" id="A0A2V2YSE5"/>
<dbReference type="EMBL" id="QGTQ01000010">
    <property type="protein sequence ID" value="PWW01142.1"/>
    <property type="molecule type" value="Genomic_DNA"/>
</dbReference>
<protein>
    <recommendedName>
        <fullName evidence="3">DUF1802 family protein</fullName>
    </recommendedName>
</protein>
<dbReference type="Proteomes" id="UP000246635">
    <property type="component" value="Unassembled WGS sequence"/>
</dbReference>
<sequence>MSDQLNQPVALKEWAVTVRSLAEGEMIMVMRKGGIIEETRDFRLIRPSFYLMPAFEHQREELLKAPYQGRIAGTLEGWSKDAETMTIEAYAEAVEDIEVYDGETLERIFGEHIWTETFAEERLKWKKKNPLHVLLLRVYKLDRPITVPMQPAYTGCKSWVTLEDHVPQVGMTPVLSDTEFADKVNRIREKLQG</sequence>
<evidence type="ECO:0000313" key="2">
    <source>
        <dbReference type="Proteomes" id="UP000246635"/>
    </source>
</evidence>
<accession>A0A2V2YSE5</accession>
<keyword evidence="2" id="KW-1185">Reference proteome</keyword>